<feature type="region of interest" description="Disordered" evidence="7">
    <location>
        <begin position="366"/>
        <end position="403"/>
    </location>
</feature>
<dbReference type="InterPro" id="IPR013625">
    <property type="entry name" value="PTB"/>
</dbReference>
<dbReference type="InParanoid" id="A0A3Q1J325"/>
<comment type="similarity">
    <text evidence="2">Belongs to the EPS8 family.</text>
</comment>
<dbReference type="SUPFAM" id="SSF50729">
    <property type="entry name" value="PH domain-like"/>
    <property type="match status" value="1"/>
</dbReference>
<dbReference type="PANTHER" id="PTHR12287">
    <property type="entry name" value="EPIDERMAL GROWTH FACTOR RECEPTOR KINASE SUBSTRATE EPS8-RELATED PROTEIN"/>
    <property type="match status" value="1"/>
</dbReference>
<feature type="compositionally biased region" description="Pro residues" evidence="7">
    <location>
        <begin position="210"/>
        <end position="219"/>
    </location>
</feature>
<dbReference type="CDD" id="cd01210">
    <property type="entry name" value="PTB_EPS8"/>
    <property type="match status" value="1"/>
</dbReference>
<evidence type="ECO:0000256" key="5">
    <source>
        <dbReference type="ARBA" id="ARBA00022553"/>
    </source>
</evidence>
<keyword evidence="4" id="KW-0963">Cytoplasm</keyword>
<dbReference type="CDD" id="cd11764">
    <property type="entry name" value="SH3_Eps8"/>
    <property type="match status" value="1"/>
</dbReference>
<dbReference type="InterPro" id="IPR041418">
    <property type="entry name" value="SAM_3"/>
</dbReference>
<dbReference type="AlphaFoldDB" id="A0A3Q1J325"/>
<dbReference type="GO" id="GO:0007266">
    <property type="term" value="P:Rho protein signal transduction"/>
    <property type="evidence" value="ECO:0007669"/>
    <property type="project" value="TreeGrafter"/>
</dbReference>
<protein>
    <recommendedName>
        <fullName evidence="8">SH3 domain-containing protein</fullName>
    </recommendedName>
</protein>
<evidence type="ECO:0000256" key="6">
    <source>
        <dbReference type="PROSITE-ProRule" id="PRU00192"/>
    </source>
</evidence>
<evidence type="ECO:0000256" key="2">
    <source>
        <dbReference type="ARBA" id="ARBA00006197"/>
    </source>
</evidence>
<dbReference type="GO" id="GO:0032587">
    <property type="term" value="C:ruffle membrane"/>
    <property type="evidence" value="ECO:0007669"/>
    <property type="project" value="TreeGrafter"/>
</dbReference>
<keyword evidence="5" id="KW-0597">Phosphoprotein</keyword>
<dbReference type="GO" id="GO:0031982">
    <property type="term" value="C:vesicle"/>
    <property type="evidence" value="ECO:0007669"/>
    <property type="project" value="TreeGrafter"/>
</dbReference>
<dbReference type="SUPFAM" id="SSF47769">
    <property type="entry name" value="SAM/Pointed domain"/>
    <property type="match status" value="1"/>
</dbReference>
<reference evidence="9" key="1">
    <citation type="submission" date="2021-04" db="EMBL/GenBank/DDBJ databases">
        <authorList>
            <consortium name="Wellcome Sanger Institute Data Sharing"/>
        </authorList>
    </citation>
    <scope>NUCLEOTIDE SEQUENCE [LARGE SCALE GENOMIC DNA]</scope>
</reference>
<dbReference type="InterPro" id="IPR033928">
    <property type="entry name" value="EPS8_PTB"/>
</dbReference>
<comment type="subcellular location">
    <subcellularLocation>
        <location evidence="1">Cytoplasm</location>
    </subcellularLocation>
</comment>
<feature type="region of interest" description="Disordered" evidence="7">
    <location>
        <begin position="191"/>
        <end position="224"/>
    </location>
</feature>
<dbReference type="Gene3D" id="1.10.150.50">
    <property type="entry name" value="Transcription Factor, Ets-1"/>
    <property type="match status" value="1"/>
</dbReference>
<dbReference type="Pfam" id="PF08416">
    <property type="entry name" value="PTB"/>
    <property type="match status" value="1"/>
</dbReference>
<dbReference type="InterPro" id="IPR013761">
    <property type="entry name" value="SAM/pointed_sf"/>
</dbReference>
<evidence type="ECO:0000256" key="3">
    <source>
        <dbReference type="ARBA" id="ARBA00022443"/>
    </source>
</evidence>
<feature type="domain" description="SH3" evidence="8">
    <location>
        <begin position="402"/>
        <end position="461"/>
    </location>
</feature>
<evidence type="ECO:0000313" key="10">
    <source>
        <dbReference type="Proteomes" id="UP000265040"/>
    </source>
</evidence>
<dbReference type="InterPro" id="IPR011993">
    <property type="entry name" value="PH-like_dom_sf"/>
</dbReference>
<sequence length="554" mass="62471">MFGNTGPFSYSPRAALQDEFRRPFQQDDLKVSPLQRNGMSRPSGRSIYMQRKEYSETLNRQSDDFHVRVEHLFTCELDGQEVRTVDDCVAKLKRLDVKGRLWPQDMIMEVQGGYLLLSDIETKVELDSLPLSCIVETKAVLDSCAYNALLTVTVRERSKRFPQVFMFQCEETGLLHVDVLRSDLENIIGQNAPGGFRQVGSRPVQRDRTPPPPDHPPPQWGNREPGMMCANKQMSCIIILQFVNKKTFSPIRKYEYVACLQKIKYGFNLLGQLDTTLTSPSASDFVHIFFSCLSILPQYPADLPPSVLSPLLTDVAMRFLSTVVSPEEDHIWRSLGDCWNVPRSRWPDDNVPPYFPEFYDGWQPPPPVHVPSPAHNGPLSRSNSQPAANSPLGSPPQTPAREPPQYMRVMYDFMARNNRELSIMKGETVQVIQKSKQWWLVRNTSGEEGNVPQNVLEPMRGPGPMDDLPNRGPVTLDMTSSPAEVKAWLEYKGFSKITVSSLGVLNGKLLLGMTKDEIRTVCPEEGGKVFFQLQAIKSAIALASEPSGMYNGRY</sequence>
<dbReference type="GO" id="GO:0003779">
    <property type="term" value="F:actin binding"/>
    <property type="evidence" value="ECO:0007669"/>
    <property type="project" value="TreeGrafter"/>
</dbReference>
<evidence type="ECO:0000256" key="7">
    <source>
        <dbReference type="SAM" id="MobiDB-lite"/>
    </source>
</evidence>
<dbReference type="FunCoup" id="A0A3Q1J325">
    <property type="interactions" value="558"/>
</dbReference>
<proteinExistence type="inferred from homology"/>
<evidence type="ECO:0000256" key="1">
    <source>
        <dbReference type="ARBA" id="ARBA00004496"/>
    </source>
</evidence>
<dbReference type="GO" id="GO:1900029">
    <property type="term" value="P:positive regulation of ruffle assembly"/>
    <property type="evidence" value="ECO:0007669"/>
    <property type="project" value="TreeGrafter"/>
</dbReference>
<dbReference type="InterPro" id="IPR035462">
    <property type="entry name" value="Eps8_SH3"/>
</dbReference>
<dbReference type="SMART" id="SM00326">
    <property type="entry name" value="SH3"/>
    <property type="match status" value="1"/>
</dbReference>
<dbReference type="Pfam" id="PF18016">
    <property type="entry name" value="SAM_3"/>
    <property type="match status" value="1"/>
</dbReference>
<dbReference type="SUPFAM" id="SSF50044">
    <property type="entry name" value="SH3-domain"/>
    <property type="match status" value="1"/>
</dbReference>
<reference evidence="9" key="2">
    <citation type="submission" date="2025-08" db="UniProtKB">
        <authorList>
            <consortium name="Ensembl"/>
        </authorList>
    </citation>
    <scope>IDENTIFICATION</scope>
</reference>
<dbReference type="Ensembl" id="ENSATET00000027740.3">
    <property type="protein sequence ID" value="ENSATEP00000027310.3"/>
    <property type="gene ID" value="ENSATEG00000018797.3"/>
</dbReference>
<feature type="compositionally biased region" description="Pro residues" evidence="7">
    <location>
        <begin position="393"/>
        <end position="402"/>
    </location>
</feature>
<dbReference type="GeneTree" id="ENSGT00940000158169"/>
<accession>A0A3Q1J325</accession>
<reference evidence="9" key="3">
    <citation type="submission" date="2025-09" db="UniProtKB">
        <authorList>
            <consortium name="Ensembl"/>
        </authorList>
    </citation>
    <scope>IDENTIFICATION</scope>
</reference>
<keyword evidence="3 6" id="KW-0728">SH3 domain</keyword>
<dbReference type="STRING" id="64144.ENSATEP00000027310"/>
<dbReference type="PROSITE" id="PS50002">
    <property type="entry name" value="SH3"/>
    <property type="match status" value="1"/>
</dbReference>
<evidence type="ECO:0000259" key="8">
    <source>
        <dbReference type="PROSITE" id="PS50002"/>
    </source>
</evidence>
<dbReference type="InterPro" id="IPR039801">
    <property type="entry name" value="EPS8-like"/>
</dbReference>
<dbReference type="Gene3D" id="2.30.29.30">
    <property type="entry name" value="Pleckstrin-homology domain (PH domain)/Phosphotyrosine-binding domain (PTB)"/>
    <property type="match status" value="1"/>
</dbReference>
<dbReference type="GO" id="GO:0005737">
    <property type="term" value="C:cytoplasm"/>
    <property type="evidence" value="ECO:0007669"/>
    <property type="project" value="UniProtKB-SubCell"/>
</dbReference>
<dbReference type="Pfam" id="PF22975">
    <property type="entry name" value="EPS8_2nd"/>
    <property type="match status" value="1"/>
</dbReference>
<dbReference type="InterPro" id="IPR036028">
    <property type="entry name" value="SH3-like_dom_sf"/>
</dbReference>
<dbReference type="Gene3D" id="2.30.30.40">
    <property type="entry name" value="SH3 Domains"/>
    <property type="match status" value="1"/>
</dbReference>
<keyword evidence="10" id="KW-1185">Reference proteome</keyword>
<organism evidence="9 10">
    <name type="scientific">Anabas testudineus</name>
    <name type="common">Climbing perch</name>
    <name type="synonym">Anthias testudineus</name>
    <dbReference type="NCBI Taxonomy" id="64144"/>
    <lineage>
        <taxon>Eukaryota</taxon>
        <taxon>Metazoa</taxon>
        <taxon>Chordata</taxon>
        <taxon>Craniata</taxon>
        <taxon>Vertebrata</taxon>
        <taxon>Euteleostomi</taxon>
        <taxon>Actinopterygii</taxon>
        <taxon>Neopterygii</taxon>
        <taxon>Teleostei</taxon>
        <taxon>Neoteleostei</taxon>
        <taxon>Acanthomorphata</taxon>
        <taxon>Anabantaria</taxon>
        <taxon>Anabantiformes</taxon>
        <taxon>Anabantoidei</taxon>
        <taxon>Anabantidae</taxon>
        <taxon>Anabas</taxon>
    </lineage>
</organism>
<dbReference type="PANTHER" id="PTHR12287:SF22">
    <property type="entry name" value="EPIDERMAL GROWTH FACTOR RECEPTOR KINASE SUBSTRATE 8-LIKE PROTEIN 3"/>
    <property type="match status" value="1"/>
</dbReference>
<dbReference type="InterPro" id="IPR001452">
    <property type="entry name" value="SH3_domain"/>
</dbReference>
<name>A0A3Q1J325_ANATE</name>
<evidence type="ECO:0000313" key="9">
    <source>
        <dbReference type="Ensembl" id="ENSATEP00000027310.3"/>
    </source>
</evidence>
<dbReference type="InterPro" id="IPR055093">
    <property type="entry name" value="EPS8_2nd"/>
</dbReference>
<dbReference type="Proteomes" id="UP000265040">
    <property type="component" value="Chromosome 7"/>
</dbReference>
<feature type="compositionally biased region" description="Polar residues" evidence="7">
    <location>
        <begin position="379"/>
        <end position="392"/>
    </location>
</feature>
<evidence type="ECO:0000256" key="4">
    <source>
        <dbReference type="ARBA" id="ARBA00022490"/>
    </source>
</evidence>
<dbReference type="GO" id="GO:0035023">
    <property type="term" value="P:regulation of Rho protein signal transduction"/>
    <property type="evidence" value="ECO:0007669"/>
    <property type="project" value="TreeGrafter"/>
</dbReference>
<dbReference type="Pfam" id="PF00018">
    <property type="entry name" value="SH3_1"/>
    <property type="match status" value="1"/>
</dbReference>